<proteinExistence type="predicted"/>
<dbReference type="EMBL" id="MNAO01000279">
    <property type="protein sequence ID" value="OHV15404.1"/>
    <property type="molecule type" value="Genomic_DNA"/>
</dbReference>
<dbReference type="Proteomes" id="UP000180215">
    <property type="component" value="Unassembled WGS sequence"/>
</dbReference>
<dbReference type="Gene3D" id="3.40.630.30">
    <property type="match status" value="1"/>
</dbReference>
<name>A0A1S1P668_METEX</name>
<dbReference type="SUPFAM" id="SSF55729">
    <property type="entry name" value="Acyl-CoA N-acyltransferases (Nat)"/>
    <property type="match status" value="1"/>
</dbReference>
<dbReference type="AlphaFoldDB" id="A0A1S1P668"/>
<keyword evidence="1 5" id="KW-0808">Transferase</keyword>
<keyword evidence="2" id="KW-0012">Acyltransferase</keyword>
<dbReference type="InterPro" id="IPR016181">
    <property type="entry name" value="Acyl_CoA_acyltransferase"/>
</dbReference>
<protein>
    <submittedName>
        <fullName evidence="5">AAC(3)-I family aminoglycoside 3-N-acetyltransferase</fullName>
    </submittedName>
</protein>
<dbReference type="CDD" id="cd04301">
    <property type="entry name" value="NAT_SF"/>
    <property type="match status" value="1"/>
</dbReference>
<dbReference type="PROSITE" id="PS51186">
    <property type="entry name" value="GNAT"/>
    <property type="match status" value="1"/>
</dbReference>
<evidence type="ECO:0000313" key="5">
    <source>
        <dbReference type="EMBL" id="OHV15404.1"/>
    </source>
</evidence>
<sequence>MTSRDESSKGGPEPGFTVRRLGPGDIPSMRALNALFGRAFAEPDTYGAAPPDGAYLGDLLAKAHVAVLVAERDGTVLGGLVAYELDKFERARREIYLYDLAVEAEHRRRGIATTLIRQLQVHAAGRGAWVIFVQGDPGDGPALALYERLGTREEVLHFDLPVGALPLPSGANPSKGPAFAFAPAGG</sequence>
<dbReference type="InterPro" id="IPR050832">
    <property type="entry name" value="Bact_Acetyltransf"/>
</dbReference>
<dbReference type="NCBIfam" id="NF033083">
    <property type="entry name" value="AAC_3_I"/>
    <property type="match status" value="1"/>
</dbReference>
<evidence type="ECO:0000256" key="2">
    <source>
        <dbReference type="ARBA" id="ARBA00023315"/>
    </source>
</evidence>
<feature type="region of interest" description="Disordered" evidence="3">
    <location>
        <begin position="1"/>
        <end position="22"/>
    </location>
</feature>
<gene>
    <name evidence="5" type="ORF">BK022_19325</name>
</gene>
<comment type="caution">
    <text evidence="5">The sequence shown here is derived from an EMBL/GenBank/DDBJ whole genome shotgun (WGS) entry which is preliminary data.</text>
</comment>
<organism evidence="5 6">
    <name type="scientific">Methylorubrum extorquens</name>
    <name type="common">Methylobacterium dichloromethanicum</name>
    <name type="synonym">Methylobacterium extorquens</name>
    <dbReference type="NCBI Taxonomy" id="408"/>
    <lineage>
        <taxon>Bacteria</taxon>
        <taxon>Pseudomonadati</taxon>
        <taxon>Pseudomonadota</taxon>
        <taxon>Alphaproteobacteria</taxon>
        <taxon>Hyphomicrobiales</taxon>
        <taxon>Methylobacteriaceae</taxon>
        <taxon>Methylorubrum</taxon>
    </lineage>
</organism>
<reference evidence="5 6" key="1">
    <citation type="submission" date="2016-10" db="EMBL/GenBank/DDBJ databases">
        <title>Draft genome sequence of Methylobacterium extorquens CP3, a seed endophyte of Crotalaria pumila with plant growth-promoting and metal tolerance properties.</title>
        <authorList>
            <person name="Sanchez-Lopez A.S."/>
            <person name="Van Hamme J.D."/>
            <person name="Thijs S."/>
            <person name="Mcammond B.M."/>
            <person name="Stevens V."/>
            <person name="Gonzalez-Chavez M.D.C."/>
            <person name="Vangronsveld J."/>
        </authorList>
    </citation>
    <scope>NUCLEOTIDE SEQUENCE [LARGE SCALE GENOMIC DNA]</scope>
    <source>
        <strain evidence="5 6">CP3</strain>
    </source>
</reference>
<feature type="domain" description="N-acetyltransferase" evidence="4">
    <location>
        <begin position="16"/>
        <end position="168"/>
    </location>
</feature>
<accession>A0A1S1P668</accession>
<dbReference type="PANTHER" id="PTHR43877">
    <property type="entry name" value="AMINOALKYLPHOSPHONATE N-ACETYLTRANSFERASE-RELATED-RELATED"/>
    <property type="match status" value="1"/>
</dbReference>
<dbReference type="Pfam" id="PF00583">
    <property type="entry name" value="Acetyltransf_1"/>
    <property type="match status" value="1"/>
</dbReference>
<evidence type="ECO:0000256" key="3">
    <source>
        <dbReference type="SAM" id="MobiDB-lite"/>
    </source>
</evidence>
<dbReference type="GO" id="GO:0016747">
    <property type="term" value="F:acyltransferase activity, transferring groups other than amino-acyl groups"/>
    <property type="evidence" value="ECO:0007669"/>
    <property type="project" value="InterPro"/>
</dbReference>
<evidence type="ECO:0000256" key="1">
    <source>
        <dbReference type="ARBA" id="ARBA00022679"/>
    </source>
</evidence>
<dbReference type="InterPro" id="IPR000182">
    <property type="entry name" value="GNAT_dom"/>
</dbReference>
<evidence type="ECO:0000259" key="4">
    <source>
        <dbReference type="PROSITE" id="PS51186"/>
    </source>
</evidence>
<evidence type="ECO:0000313" key="6">
    <source>
        <dbReference type="Proteomes" id="UP000180215"/>
    </source>
</evidence>